<evidence type="ECO:0000313" key="5">
    <source>
        <dbReference type="Proteomes" id="UP000050790"/>
    </source>
</evidence>
<evidence type="ECO:0000256" key="3">
    <source>
        <dbReference type="SAM" id="MobiDB-lite"/>
    </source>
</evidence>
<evidence type="ECO:0000256" key="2">
    <source>
        <dbReference type="ARBA" id="ARBA00022884"/>
    </source>
</evidence>
<dbReference type="SUPFAM" id="SSF48371">
    <property type="entry name" value="ARM repeat"/>
    <property type="match status" value="1"/>
</dbReference>
<dbReference type="PANTHER" id="PTHR13389:SF0">
    <property type="entry name" value="PUMILIO HOMOLOG 3"/>
    <property type="match status" value="1"/>
</dbReference>
<feature type="compositionally biased region" description="Basic residues" evidence="3">
    <location>
        <begin position="596"/>
        <end position="606"/>
    </location>
</feature>
<dbReference type="Gene3D" id="1.25.10.10">
    <property type="entry name" value="Leucine-rich Repeat Variant"/>
    <property type="match status" value="2"/>
</dbReference>
<name>A0AA85AM79_9TREM</name>
<dbReference type="InterPro" id="IPR040059">
    <property type="entry name" value="PUM3"/>
</dbReference>
<dbReference type="InterPro" id="IPR001313">
    <property type="entry name" value="Pumilio_RNA-bd_rpt"/>
</dbReference>
<dbReference type="InterPro" id="IPR011989">
    <property type="entry name" value="ARM-like"/>
</dbReference>
<proteinExistence type="predicted"/>
<sequence length="769" mass="88420">MSVKSKVKREVNQVSKVKSSKRHAETQPDGIPKKVHKAKQVKHTLGRKIAAPKAFLAKKERRLLRLKSKKHSDVVIKLLPIWEQFRRDDVSKEKRFEFIQEVLKISKKVIPDLCMAHDTSRILEDCVKYGTESQRWQIFGEVHTNLVILAKSRYAKFVILKLIKYGDKQYILEMFKAFKNRIQRLTQHKFASEVIDTLYNDYATASQRSEMIQEFYGNRHALRLGEHKLFTLEDTLKLHPDKSTVILDNLTKILINLVSKGLNKYSIVQHLLLEYLRNAVSFSKASSIPVNVKASMNTSQPSETIVPYIVDEPVDCKDEDAIPKSFHDNFTTLIENLIDGQIVPMLHTRDGVRAALRILWACSPQKRKILVKGLKTCVQNIAFNEHGHLFIIGLIDSVDDIVLLQKTIFREILDDLELFVMHPNARKVLLYMLSPRDRRHFCPQLINSILVPGDTSIYTKKLLGVRTMEMRQSQSMMLPALLNLVNDKLVELFIGDSLSEVGLLTSKDLGRLVLLSEILDKSAPHNLDADIVLPTYKRTNDDTRVQFGNCTISPTDLSTYKASRKLALEKLVTHILVPEFNPTGNNDDDEEEEKKTHSKQHKQSQKRNHDDLRLSRHKLAVSLVEAYLAKQKNPKVKSFFTGKESLSDNEEQENNQHMSIDETFTMNQSSSKPFIERPEGAYLIRRLLQMEKTTKDFTFARLIIKRVPVENFQSWIKCNRTCYILVNLWELGDAKICNTLKEALNPVVETLKISPLSGAKILYNHLNQQ</sequence>
<evidence type="ECO:0000313" key="6">
    <source>
        <dbReference type="WBParaSite" id="SMRG1_92390.1"/>
    </source>
</evidence>
<evidence type="ECO:0000259" key="4">
    <source>
        <dbReference type="PROSITE" id="PS50303"/>
    </source>
</evidence>
<feature type="region of interest" description="Disordered" evidence="3">
    <location>
        <begin position="579"/>
        <end position="612"/>
    </location>
</feature>
<accession>A0AA85AM79</accession>
<dbReference type="GO" id="GO:0003729">
    <property type="term" value="F:mRNA binding"/>
    <property type="evidence" value="ECO:0007669"/>
    <property type="project" value="TreeGrafter"/>
</dbReference>
<feature type="region of interest" description="Disordered" evidence="3">
    <location>
        <begin position="1"/>
        <end position="34"/>
    </location>
</feature>
<feature type="domain" description="PUM-HD" evidence="4">
    <location>
        <begin position="77"/>
        <end position="436"/>
    </location>
</feature>
<protein>
    <submittedName>
        <fullName evidence="6">CPL domain-containing protein</fullName>
    </submittedName>
</protein>
<dbReference type="InterPro" id="IPR016024">
    <property type="entry name" value="ARM-type_fold"/>
</dbReference>
<dbReference type="AlphaFoldDB" id="A0AA85AM79"/>
<dbReference type="Pfam" id="PF08144">
    <property type="entry name" value="CPL"/>
    <property type="match status" value="1"/>
</dbReference>
<keyword evidence="2" id="KW-0694">RNA-binding</keyword>
<dbReference type="PROSITE" id="PS50303">
    <property type="entry name" value="PUM_HD"/>
    <property type="match status" value="1"/>
</dbReference>
<dbReference type="SMART" id="SM00025">
    <property type="entry name" value="Pumilio"/>
    <property type="match status" value="6"/>
</dbReference>
<dbReference type="WBParaSite" id="SMRG1_92390.1">
    <property type="protein sequence ID" value="SMRG1_92390.1"/>
    <property type="gene ID" value="SMRG1_92390"/>
</dbReference>
<dbReference type="InterPro" id="IPR033133">
    <property type="entry name" value="PUM-HD"/>
</dbReference>
<dbReference type="GO" id="GO:0005730">
    <property type="term" value="C:nucleolus"/>
    <property type="evidence" value="ECO:0007669"/>
    <property type="project" value="TreeGrafter"/>
</dbReference>
<reference evidence="6" key="1">
    <citation type="submission" date="2023-11" db="UniProtKB">
        <authorList>
            <consortium name="WormBaseParasite"/>
        </authorList>
    </citation>
    <scope>IDENTIFICATION</scope>
</reference>
<dbReference type="InterPro" id="IPR012959">
    <property type="entry name" value="CPL_dom"/>
</dbReference>
<keyword evidence="1" id="KW-0677">Repeat</keyword>
<dbReference type="PANTHER" id="PTHR13389">
    <property type="entry name" value="PUMILIO HOMOLOG 3"/>
    <property type="match status" value="1"/>
</dbReference>
<dbReference type="Proteomes" id="UP000050790">
    <property type="component" value="Unassembled WGS sequence"/>
</dbReference>
<dbReference type="GO" id="GO:0006417">
    <property type="term" value="P:regulation of translation"/>
    <property type="evidence" value="ECO:0007669"/>
    <property type="project" value="TreeGrafter"/>
</dbReference>
<evidence type="ECO:0000256" key="1">
    <source>
        <dbReference type="ARBA" id="ARBA00022737"/>
    </source>
</evidence>
<organism evidence="5 6">
    <name type="scientific">Schistosoma margrebowiei</name>
    <dbReference type="NCBI Taxonomy" id="48269"/>
    <lineage>
        <taxon>Eukaryota</taxon>
        <taxon>Metazoa</taxon>
        <taxon>Spiralia</taxon>
        <taxon>Lophotrochozoa</taxon>
        <taxon>Platyhelminthes</taxon>
        <taxon>Trematoda</taxon>
        <taxon>Digenea</taxon>
        <taxon>Strigeidida</taxon>
        <taxon>Schistosomatoidea</taxon>
        <taxon>Schistosomatidae</taxon>
        <taxon>Schistosoma</taxon>
    </lineage>
</organism>